<dbReference type="AlphaFoldDB" id="A0A5A7PZ35"/>
<dbReference type="EMBL" id="BKCP01005461">
    <property type="protein sequence ID" value="GER38163.1"/>
    <property type="molecule type" value="Genomic_DNA"/>
</dbReference>
<reference evidence="3" key="1">
    <citation type="journal article" date="2019" name="Curr. Biol.">
        <title>Genome Sequence of Striga asiatica Provides Insight into the Evolution of Plant Parasitism.</title>
        <authorList>
            <person name="Yoshida S."/>
            <person name="Kim S."/>
            <person name="Wafula E.K."/>
            <person name="Tanskanen J."/>
            <person name="Kim Y.M."/>
            <person name="Honaas L."/>
            <person name="Yang Z."/>
            <person name="Spallek T."/>
            <person name="Conn C.E."/>
            <person name="Ichihashi Y."/>
            <person name="Cheong K."/>
            <person name="Cui S."/>
            <person name="Der J.P."/>
            <person name="Gundlach H."/>
            <person name="Jiao Y."/>
            <person name="Hori C."/>
            <person name="Ishida J.K."/>
            <person name="Kasahara H."/>
            <person name="Kiba T."/>
            <person name="Kim M.S."/>
            <person name="Koo N."/>
            <person name="Laohavisit A."/>
            <person name="Lee Y.H."/>
            <person name="Lumba S."/>
            <person name="McCourt P."/>
            <person name="Mortimer J.C."/>
            <person name="Mutuku J.M."/>
            <person name="Nomura T."/>
            <person name="Sasaki-Sekimoto Y."/>
            <person name="Seto Y."/>
            <person name="Wang Y."/>
            <person name="Wakatake T."/>
            <person name="Sakakibara H."/>
            <person name="Demura T."/>
            <person name="Yamaguchi S."/>
            <person name="Yoneyama K."/>
            <person name="Manabe R.I."/>
            <person name="Nelson D.C."/>
            <person name="Schulman A.H."/>
            <person name="Timko M.P."/>
            <person name="dePamphilis C.W."/>
            <person name="Choi D."/>
            <person name="Shirasu K."/>
        </authorList>
    </citation>
    <scope>NUCLEOTIDE SEQUENCE [LARGE SCALE GENOMIC DNA]</scope>
    <source>
        <strain evidence="3">cv. UVA1</strain>
    </source>
</reference>
<keyword evidence="3" id="KW-1185">Reference proteome</keyword>
<comment type="caution">
    <text evidence="2">The sequence shown here is derived from an EMBL/GenBank/DDBJ whole genome shotgun (WGS) entry which is preliminary data.</text>
</comment>
<gene>
    <name evidence="2" type="ORF">STAS_14626</name>
</gene>
<sequence>MAASEMAAGYVTRKSERQGKALKEPPPRVPRFLESWVFCHTASPELLMSASSESADQPAPADSVHGRGFLVLVCRKTRAGICPLVVDSGYQMFWPLRQEFNDKYRGLEEFGLRVLSEVLAKNRKWRYFLGALFVESSDRKYQRKKGRGKEECRFLLWSAIRAQFCSPLVEKTRSLDWSRASSSTGACADQKEGQIDSYLGYRGSSTEDRKLASKSYSLLLALYSSVHRPNILRYLRAREKEINREPLLRSDRTDEELSPSRFSLYSSGDGFTMNTDSALELTLDRSRHYHKQYLLFHS</sequence>
<dbReference type="Proteomes" id="UP000325081">
    <property type="component" value="Unassembled WGS sequence"/>
</dbReference>
<accession>A0A5A7PZ35</accession>
<feature type="region of interest" description="Disordered" evidence="1">
    <location>
        <begin position="1"/>
        <end position="26"/>
    </location>
</feature>
<name>A0A5A7PZ35_STRAF</name>
<evidence type="ECO:0000313" key="3">
    <source>
        <dbReference type="Proteomes" id="UP000325081"/>
    </source>
</evidence>
<proteinExistence type="predicted"/>
<feature type="compositionally biased region" description="Basic and acidic residues" evidence="1">
    <location>
        <begin position="13"/>
        <end position="26"/>
    </location>
</feature>
<organism evidence="2 3">
    <name type="scientific">Striga asiatica</name>
    <name type="common">Asiatic witchweed</name>
    <name type="synonym">Buchnera asiatica</name>
    <dbReference type="NCBI Taxonomy" id="4170"/>
    <lineage>
        <taxon>Eukaryota</taxon>
        <taxon>Viridiplantae</taxon>
        <taxon>Streptophyta</taxon>
        <taxon>Embryophyta</taxon>
        <taxon>Tracheophyta</taxon>
        <taxon>Spermatophyta</taxon>
        <taxon>Magnoliopsida</taxon>
        <taxon>eudicotyledons</taxon>
        <taxon>Gunneridae</taxon>
        <taxon>Pentapetalae</taxon>
        <taxon>asterids</taxon>
        <taxon>lamiids</taxon>
        <taxon>Lamiales</taxon>
        <taxon>Orobanchaceae</taxon>
        <taxon>Buchnereae</taxon>
        <taxon>Striga</taxon>
    </lineage>
</organism>
<evidence type="ECO:0000313" key="2">
    <source>
        <dbReference type="EMBL" id="GER38163.1"/>
    </source>
</evidence>
<protein>
    <submittedName>
        <fullName evidence="2">NADPH-dependent 7-cyano-7-deazaguanine reductase</fullName>
    </submittedName>
</protein>
<evidence type="ECO:0000256" key="1">
    <source>
        <dbReference type="SAM" id="MobiDB-lite"/>
    </source>
</evidence>